<organism evidence="4 5">
    <name type="scientific">Phaeocystidibacter marisrubri</name>
    <dbReference type="NCBI Taxonomy" id="1577780"/>
    <lineage>
        <taxon>Bacteria</taxon>
        <taxon>Pseudomonadati</taxon>
        <taxon>Bacteroidota</taxon>
        <taxon>Flavobacteriia</taxon>
        <taxon>Flavobacteriales</taxon>
        <taxon>Phaeocystidibacteraceae</taxon>
        <taxon>Phaeocystidibacter</taxon>
    </lineage>
</organism>
<evidence type="ECO:0000259" key="3">
    <source>
        <dbReference type="Pfam" id="PF04536"/>
    </source>
</evidence>
<sequence>MRKILFIAISAILSFTAVSQDFPTRPDLREGLVIDRVGILSATQKEALNQKLLAYEDTTSTQILIYISKPVNDDVNLYAAELAEQWGVGQGGSDNGCIIFMTMESRTSTRNRHISIQNGYGLEPYMTDATTKSIIDNRIIPYFKNGEYYNGLQSGTNAIFEVLAGTFQGSGTKAPKDGNPFAILIILGLFILVFIIRNKGGGGRGGGRYRGGYWIGGFGGGYSGGGNFGGRGGFGGFGGGGFGGGGASGSW</sequence>
<dbReference type="EMBL" id="WBVQ01000001">
    <property type="protein sequence ID" value="KAB2816960.1"/>
    <property type="molecule type" value="Genomic_DNA"/>
</dbReference>
<keyword evidence="1" id="KW-1133">Transmembrane helix</keyword>
<dbReference type="RefSeq" id="WP_151691532.1">
    <property type="nucleotide sequence ID" value="NZ_BMGX01000002.1"/>
</dbReference>
<dbReference type="Gene3D" id="3.10.310.50">
    <property type="match status" value="1"/>
</dbReference>
<reference evidence="4 5" key="1">
    <citation type="submission" date="2019-10" db="EMBL/GenBank/DDBJ databases">
        <title>Genome sequence of Phaeocystidibacter marisrubri JCM30614 (type strain).</title>
        <authorList>
            <person name="Bowman J.P."/>
        </authorList>
    </citation>
    <scope>NUCLEOTIDE SEQUENCE [LARGE SCALE GENOMIC DNA]</scope>
    <source>
        <strain evidence="4 5">JCM 30614</strain>
    </source>
</reference>
<dbReference type="OrthoDB" id="9810918at2"/>
<keyword evidence="2" id="KW-0732">Signal</keyword>
<evidence type="ECO:0000313" key="4">
    <source>
        <dbReference type="EMBL" id="KAB2816960.1"/>
    </source>
</evidence>
<keyword evidence="1" id="KW-0472">Membrane</keyword>
<keyword evidence="1" id="KW-0812">Transmembrane</keyword>
<dbReference type="Pfam" id="PF04536">
    <property type="entry name" value="TPM_phosphatase"/>
    <property type="match status" value="1"/>
</dbReference>
<proteinExistence type="predicted"/>
<evidence type="ECO:0000256" key="1">
    <source>
        <dbReference type="SAM" id="Phobius"/>
    </source>
</evidence>
<feature type="chain" id="PRO_5026654901" evidence="2">
    <location>
        <begin position="20"/>
        <end position="251"/>
    </location>
</feature>
<feature type="transmembrane region" description="Helical" evidence="1">
    <location>
        <begin position="178"/>
        <end position="196"/>
    </location>
</feature>
<keyword evidence="5" id="KW-1185">Reference proteome</keyword>
<dbReference type="PANTHER" id="PTHR30373">
    <property type="entry name" value="UPF0603 PROTEIN YGCG"/>
    <property type="match status" value="1"/>
</dbReference>
<dbReference type="AlphaFoldDB" id="A0A6L3ZIF4"/>
<name>A0A6L3ZIF4_9FLAO</name>
<gene>
    <name evidence="4" type="ORF">F8C82_00755</name>
</gene>
<feature type="signal peptide" evidence="2">
    <location>
        <begin position="1"/>
        <end position="19"/>
    </location>
</feature>
<dbReference type="InterPro" id="IPR007621">
    <property type="entry name" value="TPM_dom"/>
</dbReference>
<dbReference type="PANTHER" id="PTHR30373:SF2">
    <property type="entry name" value="UPF0603 PROTEIN YGCG"/>
    <property type="match status" value="1"/>
</dbReference>
<comment type="caution">
    <text evidence="4">The sequence shown here is derived from an EMBL/GenBank/DDBJ whole genome shotgun (WGS) entry which is preliminary data.</text>
</comment>
<accession>A0A6L3ZIF4</accession>
<evidence type="ECO:0000256" key="2">
    <source>
        <dbReference type="SAM" id="SignalP"/>
    </source>
</evidence>
<dbReference type="Proteomes" id="UP000484164">
    <property type="component" value="Unassembled WGS sequence"/>
</dbReference>
<protein>
    <submittedName>
        <fullName evidence="4">TPM domain-containing protein</fullName>
    </submittedName>
</protein>
<evidence type="ECO:0000313" key="5">
    <source>
        <dbReference type="Proteomes" id="UP000484164"/>
    </source>
</evidence>
<feature type="domain" description="TPM" evidence="3">
    <location>
        <begin position="33"/>
        <end position="161"/>
    </location>
</feature>